<dbReference type="InterPro" id="IPR009061">
    <property type="entry name" value="DNA-bd_dom_put_sf"/>
</dbReference>
<dbReference type="RefSeq" id="WP_207100955.1">
    <property type="nucleotide sequence ID" value="NZ_JBHRTE010000004.1"/>
</dbReference>
<keyword evidence="1" id="KW-0805">Transcription regulation</keyword>
<dbReference type="PROSITE" id="PS50937">
    <property type="entry name" value="HTH_MERR_2"/>
    <property type="match status" value="1"/>
</dbReference>
<keyword evidence="6" id="KW-1185">Reference proteome</keyword>
<dbReference type="InterPro" id="IPR000551">
    <property type="entry name" value="MerR-type_HTH_dom"/>
</dbReference>
<sequence length="158" mass="17273">MLSIGKLSAATGVKVPTIRYYEQISLLPEPKRSGGNQRFYDHKALERLRFIRHSRELGFSLEAIRDLLSLSDNPDQPCAAADAIARAQLAEVESRLARLMALKTELQRMVVQCAGDTISDCRVIEVLSDHAHCLTDHLVGDDALPLAGGSQPLPADAL</sequence>
<gene>
    <name evidence="5" type="ORF">ACFOD7_01505</name>
</gene>
<keyword evidence="3" id="KW-0804">Transcription</keyword>
<proteinExistence type="predicted"/>
<reference evidence="6" key="1">
    <citation type="journal article" date="2019" name="Int. J. Syst. Evol. Microbiol.">
        <title>The Global Catalogue of Microorganisms (GCM) 10K type strain sequencing project: providing services to taxonomists for standard genome sequencing and annotation.</title>
        <authorList>
            <consortium name="The Broad Institute Genomics Platform"/>
            <consortium name="The Broad Institute Genome Sequencing Center for Infectious Disease"/>
            <person name="Wu L."/>
            <person name="Ma J."/>
        </authorList>
    </citation>
    <scope>NUCLEOTIDE SEQUENCE [LARGE SCALE GENOMIC DNA]</scope>
    <source>
        <strain evidence="6">KCTC 52239</strain>
    </source>
</reference>
<dbReference type="SUPFAM" id="SSF46955">
    <property type="entry name" value="Putative DNA-binding domain"/>
    <property type="match status" value="1"/>
</dbReference>
<protein>
    <submittedName>
        <fullName evidence="5">Helix-turn-helix domain-containing protein</fullName>
    </submittedName>
</protein>
<feature type="domain" description="HTH merR-type" evidence="4">
    <location>
        <begin position="1"/>
        <end position="70"/>
    </location>
</feature>
<dbReference type="PANTHER" id="PTHR30204:SF94">
    <property type="entry name" value="HEAVY METAL-DEPENDENT TRANSCRIPTIONAL REGULATOR HI_0293-RELATED"/>
    <property type="match status" value="1"/>
</dbReference>
<comment type="caution">
    <text evidence="5">The sequence shown here is derived from an EMBL/GenBank/DDBJ whole genome shotgun (WGS) entry which is preliminary data.</text>
</comment>
<dbReference type="Gene3D" id="1.10.1660.10">
    <property type="match status" value="1"/>
</dbReference>
<keyword evidence="2" id="KW-0238">DNA-binding</keyword>
<dbReference type="InterPro" id="IPR047057">
    <property type="entry name" value="MerR_fam"/>
</dbReference>
<evidence type="ECO:0000256" key="3">
    <source>
        <dbReference type="ARBA" id="ARBA00023163"/>
    </source>
</evidence>
<dbReference type="Pfam" id="PF09278">
    <property type="entry name" value="MerR-DNA-bind"/>
    <property type="match status" value="1"/>
</dbReference>
<evidence type="ECO:0000259" key="4">
    <source>
        <dbReference type="PROSITE" id="PS50937"/>
    </source>
</evidence>
<name>A0ABV7I7Z5_9RHOB</name>
<dbReference type="PRINTS" id="PR00040">
    <property type="entry name" value="HTHMERR"/>
</dbReference>
<dbReference type="PANTHER" id="PTHR30204">
    <property type="entry name" value="REDOX-CYCLING DRUG-SENSING TRANSCRIPTIONAL ACTIVATOR SOXR"/>
    <property type="match status" value="1"/>
</dbReference>
<dbReference type="Proteomes" id="UP001595557">
    <property type="component" value="Unassembled WGS sequence"/>
</dbReference>
<accession>A0ABV7I7Z5</accession>
<dbReference type="CDD" id="cd04785">
    <property type="entry name" value="HTH_CadR-PbrR-like"/>
    <property type="match status" value="1"/>
</dbReference>
<evidence type="ECO:0000256" key="1">
    <source>
        <dbReference type="ARBA" id="ARBA00023015"/>
    </source>
</evidence>
<dbReference type="EMBL" id="JBHRTE010000004">
    <property type="protein sequence ID" value="MFC3166722.1"/>
    <property type="molecule type" value="Genomic_DNA"/>
</dbReference>
<evidence type="ECO:0000313" key="6">
    <source>
        <dbReference type="Proteomes" id="UP001595557"/>
    </source>
</evidence>
<dbReference type="SMART" id="SM00422">
    <property type="entry name" value="HTH_MERR"/>
    <property type="match status" value="1"/>
</dbReference>
<dbReference type="InterPro" id="IPR015358">
    <property type="entry name" value="Tscrpt_reg_MerR_DNA-bd"/>
</dbReference>
<dbReference type="Pfam" id="PF00376">
    <property type="entry name" value="MerR"/>
    <property type="match status" value="1"/>
</dbReference>
<evidence type="ECO:0000313" key="5">
    <source>
        <dbReference type="EMBL" id="MFC3166722.1"/>
    </source>
</evidence>
<organism evidence="5 6">
    <name type="scientific">Paracoccus fontiphilus</name>
    <dbReference type="NCBI Taxonomy" id="1815556"/>
    <lineage>
        <taxon>Bacteria</taxon>
        <taxon>Pseudomonadati</taxon>
        <taxon>Pseudomonadota</taxon>
        <taxon>Alphaproteobacteria</taxon>
        <taxon>Rhodobacterales</taxon>
        <taxon>Paracoccaceae</taxon>
        <taxon>Paracoccus</taxon>
    </lineage>
</organism>
<evidence type="ECO:0000256" key="2">
    <source>
        <dbReference type="ARBA" id="ARBA00023125"/>
    </source>
</evidence>